<reference evidence="2 3" key="1">
    <citation type="submission" date="2016-12" db="EMBL/GenBank/DDBJ databases">
        <title>Trade-off between light-utilization and light-protection in marine flavobacteria.</title>
        <authorList>
            <person name="Kumagai Y."/>
            <person name="Yoshizawa S."/>
            <person name="Kogure K."/>
            <person name="Iwasaki W."/>
        </authorList>
    </citation>
    <scope>NUCLEOTIDE SEQUENCE [LARGE SCALE GENOMIC DNA]</scope>
    <source>
        <strain evidence="2 3">NBRC 108759</strain>
    </source>
</reference>
<evidence type="ECO:0000313" key="3">
    <source>
        <dbReference type="Proteomes" id="UP000238882"/>
    </source>
</evidence>
<gene>
    <name evidence="2" type="ORF">BTO18_14890</name>
</gene>
<feature type="chain" id="PRO_5015605655" evidence="1">
    <location>
        <begin position="21"/>
        <end position="162"/>
    </location>
</feature>
<evidence type="ECO:0000313" key="2">
    <source>
        <dbReference type="EMBL" id="PQJ81031.1"/>
    </source>
</evidence>
<feature type="signal peptide" evidence="1">
    <location>
        <begin position="1"/>
        <end position="20"/>
    </location>
</feature>
<dbReference type="NCBIfam" id="TIGR03511">
    <property type="entry name" value="GldH_lipo"/>
    <property type="match status" value="1"/>
</dbReference>
<keyword evidence="1" id="KW-0732">Signal</keyword>
<dbReference type="AlphaFoldDB" id="A0A2S7WUM7"/>
<evidence type="ECO:0000256" key="1">
    <source>
        <dbReference type="SAM" id="SignalP"/>
    </source>
</evidence>
<accession>A0A2S7WUM7</accession>
<organism evidence="2 3">
    <name type="scientific">Polaribacter porphyrae</name>
    <dbReference type="NCBI Taxonomy" id="1137780"/>
    <lineage>
        <taxon>Bacteria</taxon>
        <taxon>Pseudomonadati</taxon>
        <taxon>Bacteroidota</taxon>
        <taxon>Flavobacteriia</taxon>
        <taxon>Flavobacteriales</taxon>
        <taxon>Flavobacteriaceae</taxon>
    </lineage>
</organism>
<dbReference type="Proteomes" id="UP000238882">
    <property type="component" value="Unassembled WGS sequence"/>
</dbReference>
<keyword evidence="2" id="KW-0449">Lipoprotein</keyword>
<protein>
    <submittedName>
        <fullName evidence="2">Gliding motility lipoprotein GldH</fullName>
    </submittedName>
</protein>
<keyword evidence="3" id="KW-1185">Reference proteome</keyword>
<proteinExistence type="predicted"/>
<dbReference type="InterPro" id="IPR020018">
    <property type="entry name" value="Motility-assoc_lipoprot_GldH"/>
</dbReference>
<comment type="caution">
    <text evidence="2">The sequence shown here is derived from an EMBL/GenBank/DDBJ whole genome shotgun (WGS) entry which is preliminary data.</text>
</comment>
<sequence>MKKNNIFLLSTLLLCFFSCNDSLVFTKYKTLEKSSWEAHKKVNFEIDINDTIAANNVFINLRNNKDYQFSNIYLITEMTFPDETIIIDTLQYEMANEKGEFLGRGLTDIKENKLFYKEHKIFPQSGKYQINVRHAMRKNGSIDPIPFLEGIQDVGLSIEKVK</sequence>
<name>A0A2S7WUM7_9FLAO</name>
<dbReference type="Pfam" id="PF14109">
    <property type="entry name" value="GldH_lipo"/>
    <property type="match status" value="1"/>
</dbReference>
<dbReference type="EMBL" id="MSCN01000001">
    <property type="protein sequence ID" value="PQJ81031.1"/>
    <property type="molecule type" value="Genomic_DNA"/>
</dbReference>